<dbReference type="InterPro" id="IPR017871">
    <property type="entry name" value="ABC_transporter-like_CS"/>
</dbReference>
<evidence type="ECO:0000256" key="6">
    <source>
        <dbReference type="ARBA" id="ARBA00022840"/>
    </source>
</evidence>
<evidence type="ECO:0000313" key="10">
    <source>
        <dbReference type="EMBL" id="WAH41623.1"/>
    </source>
</evidence>
<keyword evidence="8" id="KW-0472">Membrane</keyword>
<dbReference type="Pfam" id="PF00005">
    <property type="entry name" value="ABC_tran"/>
    <property type="match status" value="1"/>
</dbReference>
<name>A0ABY6ZFJ0_9BACL</name>
<evidence type="ECO:0000256" key="4">
    <source>
        <dbReference type="ARBA" id="ARBA00022475"/>
    </source>
</evidence>
<feature type="domain" description="ABC transporter" evidence="9">
    <location>
        <begin position="8"/>
        <end position="238"/>
    </location>
</feature>
<dbReference type="SUPFAM" id="SSF52540">
    <property type="entry name" value="P-loop containing nucleoside triphosphate hydrolases"/>
    <property type="match status" value="1"/>
</dbReference>
<protein>
    <submittedName>
        <fullName evidence="10">Energy-coupling factor ABC transporter ATP-binding protein</fullName>
    </submittedName>
</protein>
<dbReference type="Gene3D" id="3.40.50.300">
    <property type="entry name" value="P-loop containing nucleotide triphosphate hydrolases"/>
    <property type="match status" value="1"/>
</dbReference>
<dbReference type="InterPro" id="IPR015856">
    <property type="entry name" value="ABC_transpr_CbiO/EcfA_su"/>
</dbReference>
<dbReference type="RefSeq" id="WP_268005531.1">
    <property type="nucleotide sequence ID" value="NZ_CP104067.1"/>
</dbReference>
<dbReference type="GO" id="GO:0005524">
    <property type="term" value="F:ATP binding"/>
    <property type="evidence" value="ECO:0007669"/>
    <property type="project" value="UniProtKB-KW"/>
</dbReference>
<dbReference type="InterPro" id="IPR003439">
    <property type="entry name" value="ABC_transporter-like_ATP-bd"/>
</dbReference>
<dbReference type="SMART" id="SM00382">
    <property type="entry name" value="AAA"/>
    <property type="match status" value="1"/>
</dbReference>
<evidence type="ECO:0000256" key="5">
    <source>
        <dbReference type="ARBA" id="ARBA00022741"/>
    </source>
</evidence>
<evidence type="ECO:0000259" key="9">
    <source>
        <dbReference type="PROSITE" id="PS50893"/>
    </source>
</evidence>
<dbReference type="EMBL" id="CP104067">
    <property type="protein sequence ID" value="WAH41623.1"/>
    <property type="molecule type" value="Genomic_DNA"/>
</dbReference>
<gene>
    <name evidence="10" type="ORF">NZD89_25975</name>
</gene>
<dbReference type="InterPro" id="IPR027417">
    <property type="entry name" value="P-loop_NTPase"/>
</dbReference>
<evidence type="ECO:0000256" key="2">
    <source>
        <dbReference type="ARBA" id="ARBA00005417"/>
    </source>
</evidence>
<proteinExistence type="inferred from homology"/>
<accession>A0ABY6ZFJ0</accession>
<comment type="similarity">
    <text evidence="2">Belongs to the ABC transporter superfamily.</text>
</comment>
<evidence type="ECO:0000256" key="3">
    <source>
        <dbReference type="ARBA" id="ARBA00022448"/>
    </source>
</evidence>
<keyword evidence="6 10" id="KW-0067">ATP-binding</keyword>
<sequence length="279" mass="30172">MNGPRLVVDDISVIRVGTPRPVLNQISLTFSSHELVAICGHNGAGKTTFARTLLGLCPVAKGTISLNGRPVHRAGQRQIQMVFQPPSAQLIGQTIFEELAITALQSNPALTRSQLEQFVQDCALRVGLLAPIHADVHALSGGELQRLCVAQALASDARVLVLDEALSSLDPATRTSLRHQLRDLTVTHGMTVLMITHDMEDVLSADRVVVLDRGEVRLDAVPRDFFYDGAGQTSPCSSLGFHPPYLVEAAITANQKWGTSLNPLTEEQFVEELSHVPVP</sequence>
<organism evidence="10 11">
    <name type="scientific">Alicyclobacillus fastidiosus</name>
    <dbReference type="NCBI Taxonomy" id="392011"/>
    <lineage>
        <taxon>Bacteria</taxon>
        <taxon>Bacillati</taxon>
        <taxon>Bacillota</taxon>
        <taxon>Bacilli</taxon>
        <taxon>Bacillales</taxon>
        <taxon>Alicyclobacillaceae</taxon>
        <taxon>Alicyclobacillus</taxon>
    </lineage>
</organism>
<dbReference type="PROSITE" id="PS00211">
    <property type="entry name" value="ABC_TRANSPORTER_1"/>
    <property type="match status" value="1"/>
</dbReference>
<comment type="subcellular location">
    <subcellularLocation>
        <location evidence="1">Cell membrane</location>
        <topology evidence="1">Peripheral membrane protein</topology>
    </subcellularLocation>
</comment>
<keyword evidence="3" id="KW-0813">Transport</keyword>
<dbReference type="PANTHER" id="PTHR43553">
    <property type="entry name" value="HEAVY METAL TRANSPORTER"/>
    <property type="match status" value="1"/>
</dbReference>
<reference evidence="10" key="1">
    <citation type="submission" date="2022-08" db="EMBL/GenBank/DDBJ databases">
        <title>Alicyclobacillus fastidiosus DSM 17978, complete genome.</title>
        <authorList>
            <person name="Wang Q."/>
            <person name="Cai R."/>
            <person name="Wang Z."/>
        </authorList>
    </citation>
    <scope>NUCLEOTIDE SEQUENCE</scope>
    <source>
        <strain evidence="10">DSM 17978</strain>
    </source>
</reference>
<dbReference type="CDD" id="cd03225">
    <property type="entry name" value="ABC_cobalt_CbiO_domain1"/>
    <property type="match status" value="1"/>
</dbReference>
<keyword evidence="5" id="KW-0547">Nucleotide-binding</keyword>
<dbReference type="InterPro" id="IPR003593">
    <property type="entry name" value="AAA+_ATPase"/>
</dbReference>
<dbReference type="PROSITE" id="PS50893">
    <property type="entry name" value="ABC_TRANSPORTER_2"/>
    <property type="match status" value="1"/>
</dbReference>
<dbReference type="Proteomes" id="UP001164761">
    <property type="component" value="Chromosome"/>
</dbReference>
<dbReference type="InterPro" id="IPR050095">
    <property type="entry name" value="ECF_ABC_transporter_ATP-bd"/>
</dbReference>
<evidence type="ECO:0000313" key="11">
    <source>
        <dbReference type="Proteomes" id="UP001164761"/>
    </source>
</evidence>
<keyword evidence="4" id="KW-1003">Cell membrane</keyword>
<keyword evidence="11" id="KW-1185">Reference proteome</keyword>
<evidence type="ECO:0000256" key="7">
    <source>
        <dbReference type="ARBA" id="ARBA00022967"/>
    </source>
</evidence>
<keyword evidence="7" id="KW-1278">Translocase</keyword>
<evidence type="ECO:0000256" key="1">
    <source>
        <dbReference type="ARBA" id="ARBA00004202"/>
    </source>
</evidence>
<evidence type="ECO:0000256" key="8">
    <source>
        <dbReference type="ARBA" id="ARBA00023136"/>
    </source>
</evidence>